<comment type="caution">
    <text evidence="1">The sequence shown here is derived from an EMBL/GenBank/DDBJ whole genome shotgun (WGS) entry which is preliminary data.</text>
</comment>
<gene>
    <name evidence="1" type="ORF">B5766_00800</name>
</gene>
<name>A0A2A6FUW4_9MICO</name>
<dbReference type="EMBL" id="NAEP01000014">
    <property type="protein sequence ID" value="PDQ36457.1"/>
    <property type="molecule type" value="Genomic_DNA"/>
</dbReference>
<sequence>MLAQQPSPCDPTDRTVHLLDSKGYIRDWLKSPAWGSPAEDLDVLLEADGDPWGEGGRWVLTNGPDASGFKEQLAKQHPIDTTQNLPKVVEGGPIVWRCQEQEVSGVWMRDHTRDDGYVDWSQFCFTPEYRSSVAATCIEVDQAEWRDIDIEVTGPVAVWLNGELILNEQVVSYMEPVHHRLRYRLPSGTSTLLVALWNVAFRECRQILRVRILGLPVRIVIPSPGSDEWLSCAAENLLDAVGSISWALGGGNNTTLKLIGPARLGVRIRCNSGAWARKTFDHNGTLDLNLSGLSGKSDDDSSATMLRTGEIFVDLEIDDTQIPLRRSLRVANLPDDSRTEVYGSPQVWRKEMLEFAASATPQTARALARCVLDPTNARATPEELDGALHRITTRGDCADFEILGLLHLLHRLPESRWDSALRKRVNEALTDMKYWIEQPGLDAMCYFTENHQFVWHVAQRISGLTFGDRTFTNDGRSGVEHAEEGRERVAAWIERKLSGGFSEFDSNAYLAINTLSLVTLVEFDTDDRVRNAAEALLDVMLLTLCANSWQGVHGAPHGRTYVQTLRSARLEETSPLLRVIAGIGTLNAALLPATVLATAERYRIPSIHREVATNIPAEWWATQTFRGNYAFERDLLSRPFGSDVRIWRTPDGMLSSVQDYRQGLPGLQEHIGGAVVGREMQVFVTYPANCNTDSSARPNAWAGQRILPRVRQHRNVMLSFFRFPTDAPDAAAHLWMPLSQSDEWKQWGSWLAVRVGSGYVAVATRGGVCAVTTGENAQQEFVPREGFAGEQWVTVLGRAAEQAGTTKKEGFAAFCAGLEEPDFGEELRYRSPDGTVLNFGWNTPFLVDGCCPDLGESGVPVRTPRLVNPAVTLNWGDDHLEAEWNGARLIIDLAEQRRIYAD</sequence>
<reference evidence="2" key="1">
    <citation type="submission" date="2017-03" db="EMBL/GenBank/DDBJ databases">
        <authorList>
            <person name="Lund M.B."/>
        </authorList>
    </citation>
    <scope>NUCLEOTIDE SEQUENCE [LARGE SCALE GENOMIC DNA]</scope>
</reference>
<evidence type="ECO:0000313" key="1">
    <source>
        <dbReference type="EMBL" id="PDQ36457.1"/>
    </source>
</evidence>
<protein>
    <submittedName>
        <fullName evidence="1">Uncharacterized protein</fullName>
    </submittedName>
</protein>
<organism evidence="1 2">
    <name type="scientific">Candidatus Lumbricidiphila eiseniae</name>
    <dbReference type="NCBI Taxonomy" id="1969409"/>
    <lineage>
        <taxon>Bacteria</taxon>
        <taxon>Bacillati</taxon>
        <taxon>Actinomycetota</taxon>
        <taxon>Actinomycetes</taxon>
        <taxon>Micrococcales</taxon>
        <taxon>Microbacteriaceae</taxon>
        <taxon>Candidatus Lumbricidiphila</taxon>
    </lineage>
</organism>
<proteinExistence type="predicted"/>
<accession>A0A2A6FUW4</accession>
<dbReference type="Proteomes" id="UP000219994">
    <property type="component" value="Unassembled WGS sequence"/>
</dbReference>
<evidence type="ECO:0000313" key="2">
    <source>
        <dbReference type="Proteomes" id="UP000219994"/>
    </source>
</evidence>
<dbReference type="AlphaFoldDB" id="A0A2A6FUW4"/>